<dbReference type="InterPro" id="IPR015797">
    <property type="entry name" value="NUDIX_hydrolase-like_dom_sf"/>
</dbReference>
<dbReference type="SUPFAM" id="SSF46785">
    <property type="entry name" value="Winged helix' DNA-binding domain"/>
    <property type="match status" value="1"/>
</dbReference>
<dbReference type="InterPro" id="IPR036388">
    <property type="entry name" value="WH-like_DNA-bd_sf"/>
</dbReference>
<dbReference type="CDD" id="cd18873">
    <property type="entry name" value="NUDIX_NadM_like"/>
    <property type="match status" value="1"/>
</dbReference>
<dbReference type="Gene3D" id="1.10.10.10">
    <property type="entry name" value="Winged helix-like DNA-binding domain superfamily/Winged helix DNA-binding domain"/>
    <property type="match status" value="1"/>
</dbReference>
<dbReference type="Pfam" id="PF21906">
    <property type="entry name" value="WHD_NrtR"/>
    <property type="match status" value="1"/>
</dbReference>
<sequence length="224" mass="26090">MEMLDRRTHYPVAVDCVIFGYDGIELKVALIERKKLPFLGYWGLPGGFLIGIETVEQAAYRKLQEETGIHDIYLEQFHVFSNPDRDPRGHVITVAFFALIASDKIELEPTTNVVRAQWFSAYQIPQLAFDHNEIYTKALEALRIAIIIKPLVFKLLPKQFTLTMLQNLYEQIVGYSIDKRNFRKKILKDGYVQQTTKTTNGGQHRPAKLYKFNKSRYTYYPTMF</sequence>
<dbReference type="SUPFAM" id="SSF55811">
    <property type="entry name" value="Nudix"/>
    <property type="match status" value="1"/>
</dbReference>
<dbReference type="AlphaFoldDB" id="A0A345ZAQ3"/>
<dbReference type="KEGG" id="cdes:C0J27_01215"/>
<dbReference type="PANTHER" id="PTHR43736">
    <property type="entry name" value="ADP-RIBOSE PYROPHOSPHATASE"/>
    <property type="match status" value="1"/>
</dbReference>
<dbReference type="InterPro" id="IPR054105">
    <property type="entry name" value="WHD_NrtR"/>
</dbReference>
<evidence type="ECO:0000259" key="1">
    <source>
        <dbReference type="PROSITE" id="PS51462"/>
    </source>
</evidence>
<name>A0A345ZAQ3_9BACT</name>
<dbReference type="InterPro" id="IPR036390">
    <property type="entry name" value="WH_DNA-bd_sf"/>
</dbReference>
<dbReference type="Proteomes" id="UP000254834">
    <property type="component" value="Chromosome"/>
</dbReference>
<dbReference type="EMBL" id="CP025544">
    <property type="protein sequence ID" value="AXK60370.1"/>
    <property type="molecule type" value="Genomic_DNA"/>
</dbReference>
<dbReference type="PANTHER" id="PTHR43736:SF4">
    <property type="entry name" value="SLR1690 PROTEIN"/>
    <property type="match status" value="1"/>
</dbReference>
<organism evidence="2 3">
    <name type="scientific">Candidatus Chromulinivorax destructor</name>
    <dbReference type="NCBI Taxonomy" id="2066483"/>
    <lineage>
        <taxon>Bacteria</taxon>
        <taxon>Candidatus Babelota</taxon>
        <taxon>Candidatus Babeliae</taxon>
        <taxon>Candidatus Babeliales</taxon>
        <taxon>Candidatus Chromulinivoraceae</taxon>
        <taxon>Candidatus Chromulinivorax</taxon>
    </lineage>
</organism>
<dbReference type="PROSITE" id="PS51462">
    <property type="entry name" value="NUDIX"/>
    <property type="match status" value="1"/>
</dbReference>
<evidence type="ECO:0000313" key="3">
    <source>
        <dbReference type="Proteomes" id="UP000254834"/>
    </source>
</evidence>
<dbReference type="GO" id="GO:0016787">
    <property type="term" value="F:hydrolase activity"/>
    <property type="evidence" value="ECO:0007669"/>
    <property type="project" value="UniProtKB-KW"/>
</dbReference>
<gene>
    <name evidence="2" type="ORF">C0J27_01215</name>
</gene>
<protein>
    <submittedName>
        <fullName evidence="2">NUDIX hydrolase</fullName>
    </submittedName>
</protein>
<keyword evidence="3" id="KW-1185">Reference proteome</keyword>
<dbReference type="Gene3D" id="3.90.79.10">
    <property type="entry name" value="Nucleoside Triphosphate Pyrophosphohydrolase"/>
    <property type="match status" value="1"/>
</dbReference>
<dbReference type="Pfam" id="PF00293">
    <property type="entry name" value="NUDIX"/>
    <property type="match status" value="1"/>
</dbReference>
<dbReference type="RefSeq" id="WP_115585385.1">
    <property type="nucleotide sequence ID" value="NZ_CP025544.1"/>
</dbReference>
<evidence type="ECO:0000313" key="2">
    <source>
        <dbReference type="EMBL" id="AXK60370.1"/>
    </source>
</evidence>
<keyword evidence="2" id="KW-0378">Hydrolase</keyword>
<accession>A0A345ZAQ3</accession>
<reference evidence="2 3" key="1">
    <citation type="submission" date="2017-12" db="EMBL/GenBank/DDBJ databases">
        <title>Chromulinavorax destructans is a abundant pathogen of dominant heterotrophic picoflagllates.</title>
        <authorList>
            <person name="Deeg C.M."/>
            <person name="Zimmer M."/>
            <person name="Suttle C.A."/>
        </authorList>
    </citation>
    <scope>NUCLEOTIDE SEQUENCE [LARGE SCALE GENOMIC DNA]</scope>
    <source>
        <strain evidence="2 3">SeV1</strain>
    </source>
</reference>
<proteinExistence type="predicted"/>
<dbReference type="OrthoDB" id="9786141at2"/>
<feature type="domain" description="Nudix hydrolase" evidence="1">
    <location>
        <begin position="9"/>
        <end position="143"/>
    </location>
</feature>
<dbReference type="InterPro" id="IPR000086">
    <property type="entry name" value="NUDIX_hydrolase_dom"/>
</dbReference>